<dbReference type="EMBL" id="CAXJRC010000042">
    <property type="protein sequence ID" value="CAL2107774.1"/>
    <property type="molecule type" value="Genomic_DNA"/>
</dbReference>
<gene>
    <name evidence="2" type="ORF">T190115A13A_50016</name>
</gene>
<sequence length="61" mass="6736">MKKLSFKNKEAKLTLNKFQISKIKNPHTIFGGAELNGLINGDDDDDTDDPTQNPGNSSFII</sequence>
<evidence type="ECO:0000313" key="3">
    <source>
        <dbReference type="Proteomes" id="UP001497602"/>
    </source>
</evidence>
<keyword evidence="3" id="KW-1185">Reference proteome</keyword>
<dbReference type="Proteomes" id="UP001497602">
    <property type="component" value="Unassembled WGS sequence"/>
</dbReference>
<proteinExistence type="predicted"/>
<reference evidence="2 3" key="1">
    <citation type="submission" date="2024-05" db="EMBL/GenBank/DDBJ databases">
        <authorList>
            <person name="Duchaud E."/>
        </authorList>
    </citation>
    <scope>NUCLEOTIDE SEQUENCE [LARGE SCALE GENOMIC DNA]</scope>
    <source>
        <strain evidence="2">Ena-SAMPLE-TAB-13-05-2024-13:56:06:370-140305</strain>
    </source>
</reference>
<dbReference type="RefSeq" id="WP_348739363.1">
    <property type="nucleotide sequence ID" value="NZ_CAXJRC010000042.1"/>
</dbReference>
<evidence type="ECO:0000256" key="1">
    <source>
        <dbReference type="SAM" id="MobiDB-lite"/>
    </source>
</evidence>
<feature type="compositionally biased region" description="Polar residues" evidence="1">
    <location>
        <begin position="50"/>
        <end position="61"/>
    </location>
</feature>
<protein>
    <submittedName>
        <fullName evidence="2">Uncharacterized protein</fullName>
    </submittedName>
</protein>
<comment type="caution">
    <text evidence="2">The sequence shown here is derived from an EMBL/GenBank/DDBJ whole genome shotgun (WGS) entry which is preliminary data.</text>
</comment>
<feature type="region of interest" description="Disordered" evidence="1">
    <location>
        <begin position="39"/>
        <end position="61"/>
    </location>
</feature>
<name>A0ABP1FHR3_9FLAO</name>
<organism evidence="2 3">
    <name type="scientific">Tenacibaculum vairaonense</name>
    <dbReference type="NCBI Taxonomy" id="3137860"/>
    <lineage>
        <taxon>Bacteria</taxon>
        <taxon>Pseudomonadati</taxon>
        <taxon>Bacteroidota</taxon>
        <taxon>Flavobacteriia</taxon>
        <taxon>Flavobacteriales</taxon>
        <taxon>Flavobacteriaceae</taxon>
        <taxon>Tenacibaculum</taxon>
    </lineage>
</organism>
<accession>A0ABP1FHR3</accession>
<evidence type="ECO:0000313" key="2">
    <source>
        <dbReference type="EMBL" id="CAL2107774.1"/>
    </source>
</evidence>